<reference evidence="1 2" key="1">
    <citation type="submission" date="2018-07" db="EMBL/GenBank/DDBJ databases">
        <title>Genome sequences of six Lactobacillus spp. isolated from bumble bee guts.</title>
        <authorList>
            <person name="Motta E.V.S."/>
            <person name="Moran N.A."/>
        </authorList>
    </citation>
    <scope>NUCLEOTIDE SEQUENCE [LARGE SCALE GENOMIC DNA]</scope>
    <source>
        <strain evidence="1 2">BI-1.1</strain>
    </source>
</reference>
<dbReference type="RefSeq" id="WP_118902420.1">
    <property type="nucleotide sequence ID" value="NZ_QOCR01000004.1"/>
</dbReference>
<protein>
    <submittedName>
        <fullName evidence="1">Uncharacterized protein</fullName>
    </submittedName>
</protein>
<dbReference type="OrthoDB" id="2293480at2"/>
<keyword evidence="2" id="KW-1185">Reference proteome</keyword>
<evidence type="ECO:0000313" key="2">
    <source>
        <dbReference type="Proteomes" id="UP000284109"/>
    </source>
</evidence>
<dbReference type="AlphaFoldDB" id="A0A417ZFQ3"/>
<proteinExistence type="predicted"/>
<dbReference type="EMBL" id="QOCR01000004">
    <property type="protein sequence ID" value="RHW50084.1"/>
    <property type="molecule type" value="Genomic_DNA"/>
</dbReference>
<sequence length="186" mass="21665">MIFYMQFNAANIPGVIEVTNVKQEQLYYLIRTQPHWKTSYNLLGISQDVIGQIKQISSSNWPNFKITIGSQTITNVYHVSNSRHQLMIAPSLHWIIKGNLFENNYIVHNFHHKLIMTVDNIYFKNGHEGYLLNIEDTAEPKIGILLAAVLNQTSRNTKNKRSIERLKGQQMKVSLKRNIDMHFNKR</sequence>
<comment type="caution">
    <text evidence="1">The sequence shown here is derived from an EMBL/GenBank/DDBJ whole genome shotgun (WGS) entry which is preliminary data.</text>
</comment>
<evidence type="ECO:0000313" key="1">
    <source>
        <dbReference type="EMBL" id="RHW50084.1"/>
    </source>
</evidence>
<dbReference type="Proteomes" id="UP000284109">
    <property type="component" value="Unassembled WGS sequence"/>
</dbReference>
<organism evidence="1 2">
    <name type="scientific">Bombilactobacillus bombi</name>
    <dbReference type="NCBI Taxonomy" id="1303590"/>
    <lineage>
        <taxon>Bacteria</taxon>
        <taxon>Bacillati</taxon>
        <taxon>Bacillota</taxon>
        <taxon>Bacilli</taxon>
        <taxon>Lactobacillales</taxon>
        <taxon>Lactobacillaceae</taxon>
        <taxon>Bombilactobacillus</taxon>
    </lineage>
</organism>
<accession>A0A417ZFQ3</accession>
<name>A0A417ZFQ3_9LACO</name>
<gene>
    <name evidence="1" type="ORF">DS831_07955</name>
</gene>